<dbReference type="InterPro" id="IPR027417">
    <property type="entry name" value="P-loop_NTPase"/>
</dbReference>
<evidence type="ECO:0000313" key="2">
    <source>
        <dbReference type="Proteomes" id="UP001589867"/>
    </source>
</evidence>
<dbReference type="Gene3D" id="3.40.50.300">
    <property type="entry name" value="P-loop containing nucleotide triphosphate hydrolases"/>
    <property type="match status" value="1"/>
</dbReference>
<gene>
    <name evidence="1" type="ORF">ACFFIA_03125</name>
</gene>
<dbReference type="PRINTS" id="PR00364">
    <property type="entry name" value="DISEASERSIST"/>
</dbReference>
<accession>A0ABV6LW45</accession>
<comment type="caution">
    <text evidence="1">The sequence shown here is derived from an EMBL/GenBank/DDBJ whole genome shotgun (WGS) entry which is preliminary data.</text>
</comment>
<evidence type="ECO:0000313" key="1">
    <source>
        <dbReference type="EMBL" id="MFC0526644.1"/>
    </source>
</evidence>
<dbReference type="Pfam" id="PF13176">
    <property type="entry name" value="TPR_7"/>
    <property type="match status" value="1"/>
</dbReference>
<dbReference type="SUPFAM" id="SSF52540">
    <property type="entry name" value="P-loop containing nucleoside triphosphate hydrolases"/>
    <property type="match status" value="1"/>
</dbReference>
<protein>
    <submittedName>
        <fullName evidence="1">Tetratricopeptide repeat protein</fullName>
    </submittedName>
</protein>
<sequence length="752" mass="81594">MPRQLPADVRGFVNRVSELARLDAMLVPASGAPETSVCVIAGTAGVGKTALALRWAHRHRADFPDGQLYVNLRGYDPGEPVTAMSALERSLTTLGQTPSTVPGDLETRSALYRSLLADRRMLILLDNAATVGQVRPLLPGAAGCVVVVTSRSRLSGLLIRDGAHRVTVGVFDEAEAVELLRVATAGYRIDDQEADVAELARLCVRLPLALRIAAERAAARPHMPLAALIRDLRDESSLWTALSSEDEEEADAVRTVFAWSYRALSASAARLFRLLGIHPGPSFGLPAAAALATVSPVEARRLLDVLVGAHLLEQSAHERYQFHDLLRAYASGEASGSDSPTDTRAALERLCDWYLRTLSAAVDALDAQRDPGLVVLENSAVTPLRFADPDAALEWIDTETDNLLAIAETAAGAGLDEMAWKLAALLRNPYGDRHPPMSWLPLGERALAAARRSDDHIGQIILSVGLGITHRLARDTDRAIEYHEAALAVDTDHSGLELLRENTYGHALVDARRFGEALEVYQRLLARVQDAGDQHWEVGVLGNMALILFHAGRLPEAQARIDDAFAAMPGDYSQLVRAEWLYTSAMIARESGRAAEAQPAIDEALSISREQKNLIMEAMLEIELANVQLALDRPYEALATLQHAASIHRRLGDRSREALALNATGEAYQAVGRTREAADFHRGAAMVHRELGDGWRLALALADLATVLHALGDSTEAASFATEALDLTRRYGDPRAEALRRRLTPLLTSSRN</sequence>
<dbReference type="InterPro" id="IPR019734">
    <property type="entry name" value="TPR_rpt"/>
</dbReference>
<dbReference type="Gene3D" id="1.25.40.10">
    <property type="entry name" value="Tetratricopeptide repeat domain"/>
    <property type="match status" value="2"/>
</dbReference>
<proteinExistence type="predicted"/>
<keyword evidence="2" id="KW-1185">Reference proteome</keyword>
<dbReference type="Proteomes" id="UP001589867">
    <property type="component" value="Unassembled WGS sequence"/>
</dbReference>
<name>A0ABV6LW45_9ACTN</name>
<organism evidence="1 2">
    <name type="scientific">Phytohabitans kaempferiae</name>
    <dbReference type="NCBI Taxonomy" id="1620943"/>
    <lineage>
        <taxon>Bacteria</taxon>
        <taxon>Bacillati</taxon>
        <taxon>Actinomycetota</taxon>
        <taxon>Actinomycetes</taxon>
        <taxon>Micromonosporales</taxon>
        <taxon>Micromonosporaceae</taxon>
    </lineage>
</organism>
<dbReference type="EMBL" id="JBHLUH010000004">
    <property type="protein sequence ID" value="MFC0526644.1"/>
    <property type="molecule type" value="Genomic_DNA"/>
</dbReference>
<dbReference type="InterPro" id="IPR011990">
    <property type="entry name" value="TPR-like_helical_dom_sf"/>
</dbReference>
<dbReference type="SUPFAM" id="SSF48452">
    <property type="entry name" value="TPR-like"/>
    <property type="match status" value="2"/>
</dbReference>
<dbReference type="PANTHER" id="PTHR47691:SF3">
    <property type="entry name" value="HTH-TYPE TRANSCRIPTIONAL REGULATOR RV0890C-RELATED"/>
    <property type="match status" value="1"/>
</dbReference>
<dbReference type="SMART" id="SM00028">
    <property type="entry name" value="TPR"/>
    <property type="match status" value="6"/>
</dbReference>
<dbReference type="Pfam" id="PF13424">
    <property type="entry name" value="TPR_12"/>
    <property type="match status" value="1"/>
</dbReference>
<dbReference type="PANTHER" id="PTHR47691">
    <property type="entry name" value="REGULATOR-RELATED"/>
    <property type="match status" value="1"/>
</dbReference>
<reference evidence="1 2" key="1">
    <citation type="submission" date="2024-09" db="EMBL/GenBank/DDBJ databases">
        <authorList>
            <person name="Sun Q."/>
            <person name="Mori K."/>
        </authorList>
    </citation>
    <scope>NUCLEOTIDE SEQUENCE [LARGE SCALE GENOMIC DNA]</scope>
    <source>
        <strain evidence="1 2">TBRC 3947</strain>
    </source>
</reference>